<evidence type="ECO:0000313" key="4">
    <source>
        <dbReference type="EMBL" id="KAA6185277.1"/>
    </source>
</evidence>
<accession>A0A5M8FKP8</accession>
<dbReference type="GO" id="GO:0071111">
    <property type="term" value="F:cyclic-guanylate-specific phosphodiesterase activity"/>
    <property type="evidence" value="ECO:0007669"/>
    <property type="project" value="UniProtKB-EC"/>
</dbReference>
<dbReference type="Gene3D" id="3.20.20.450">
    <property type="entry name" value="EAL domain"/>
    <property type="match status" value="1"/>
</dbReference>
<evidence type="ECO:0000259" key="3">
    <source>
        <dbReference type="PROSITE" id="PS50883"/>
    </source>
</evidence>
<dbReference type="InterPro" id="IPR035919">
    <property type="entry name" value="EAL_sf"/>
</dbReference>
<feature type="domain" description="EAL" evidence="3">
    <location>
        <begin position="8"/>
        <end position="262"/>
    </location>
</feature>
<gene>
    <name evidence="4" type="ORF">F2Q65_09255</name>
</gene>
<organism evidence="4 5">
    <name type="scientific">Thiohalocapsa marina</name>
    <dbReference type="NCBI Taxonomy" id="424902"/>
    <lineage>
        <taxon>Bacteria</taxon>
        <taxon>Pseudomonadati</taxon>
        <taxon>Pseudomonadota</taxon>
        <taxon>Gammaproteobacteria</taxon>
        <taxon>Chromatiales</taxon>
        <taxon>Chromatiaceae</taxon>
        <taxon>Thiohalocapsa</taxon>
    </lineage>
</organism>
<proteinExistence type="predicted"/>
<dbReference type="PANTHER" id="PTHR33121:SF71">
    <property type="entry name" value="OXYGEN SENSOR PROTEIN DOSP"/>
    <property type="match status" value="1"/>
</dbReference>
<sequence>MKIALMRFLETREALAGVLQQTQLELYYQPQLDLRTGAVVGVEALLRWRRPGVGLLVPADFLDVAEESGLILPIGAWVLQQACRQAAAWRSAGWANLIMAVNLSAVQFRQGRVNEAVSAALADSGLPPENLELEITESILLQGEEAVLETLANWKQQGIRLAIDDFGTGYSSFGYLKRFGADKIKIDRSFIRDIHADVESPAIVQAMIQFARALRLRITAEGVETPAVAESLRRMGCGQVQGFLYARPMPAPELERWLRARDNPAQVLPSGEAT</sequence>
<dbReference type="PANTHER" id="PTHR33121">
    <property type="entry name" value="CYCLIC DI-GMP PHOSPHODIESTERASE PDEF"/>
    <property type="match status" value="1"/>
</dbReference>
<name>A0A5M8FKP8_9GAMM</name>
<evidence type="ECO:0000256" key="2">
    <source>
        <dbReference type="ARBA" id="ARBA00022636"/>
    </source>
</evidence>
<dbReference type="Proteomes" id="UP000322981">
    <property type="component" value="Unassembled WGS sequence"/>
</dbReference>
<dbReference type="OrthoDB" id="9804951at2"/>
<evidence type="ECO:0000313" key="5">
    <source>
        <dbReference type="Proteomes" id="UP000322981"/>
    </source>
</evidence>
<dbReference type="FunFam" id="3.20.20.450:FF:000001">
    <property type="entry name" value="Cyclic di-GMP phosphodiesterase yahA"/>
    <property type="match status" value="1"/>
</dbReference>
<protein>
    <recommendedName>
        <fullName evidence="1">cyclic-guanylate-specific phosphodiesterase</fullName>
        <ecNumber evidence="1">3.1.4.52</ecNumber>
    </recommendedName>
</protein>
<dbReference type="SMART" id="SM00052">
    <property type="entry name" value="EAL"/>
    <property type="match status" value="1"/>
</dbReference>
<dbReference type="Pfam" id="PF00563">
    <property type="entry name" value="EAL"/>
    <property type="match status" value="1"/>
</dbReference>
<dbReference type="InterPro" id="IPR050706">
    <property type="entry name" value="Cyclic-di-GMP_PDE-like"/>
</dbReference>
<dbReference type="SUPFAM" id="SSF141868">
    <property type="entry name" value="EAL domain-like"/>
    <property type="match status" value="1"/>
</dbReference>
<comment type="caution">
    <text evidence="4">The sequence shown here is derived from an EMBL/GenBank/DDBJ whole genome shotgun (WGS) entry which is preliminary data.</text>
</comment>
<evidence type="ECO:0000256" key="1">
    <source>
        <dbReference type="ARBA" id="ARBA00012282"/>
    </source>
</evidence>
<dbReference type="CDD" id="cd01948">
    <property type="entry name" value="EAL"/>
    <property type="match status" value="1"/>
</dbReference>
<reference evidence="4 5" key="1">
    <citation type="submission" date="2019-09" db="EMBL/GenBank/DDBJ databases">
        <title>Whole-genome sequence of the purple sulfur bacterium Thiohalocapsa marina DSM 19078.</title>
        <authorList>
            <person name="Kyndt J.A."/>
            <person name="Meyer T.E."/>
        </authorList>
    </citation>
    <scope>NUCLEOTIDE SEQUENCE [LARGE SCALE GENOMIC DNA]</scope>
    <source>
        <strain evidence="4 5">DSM 19078</strain>
    </source>
</reference>
<keyword evidence="2" id="KW-0973">c-di-GMP</keyword>
<dbReference type="EMBL" id="VWXX01000011">
    <property type="protein sequence ID" value="KAA6185277.1"/>
    <property type="molecule type" value="Genomic_DNA"/>
</dbReference>
<keyword evidence="5" id="KW-1185">Reference proteome</keyword>
<dbReference type="AlphaFoldDB" id="A0A5M8FKP8"/>
<dbReference type="RefSeq" id="WP_150092667.1">
    <property type="nucleotide sequence ID" value="NZ_VWXX01000011.1"/>
</dbReference>
<dbReference type="InterPro" id="IPR001633">
    <property type="entry name" value="EAL_dom"/>
</dbReference>
<dbReference type="PROSITE" id="PS50883">
    <property type="entry name" value="EAL"/>
    <property type="match status" value="1"/>
</dbReference>
<dbReference type="EC" id="3.1.4.52" evidence="1"/>